<evidence type="ECO:0000313" key="2">
    <source>
        <dbReference type="Proteomes" id="UP001165064"/>
    </source>
</evidence>
<keyword evidence="2" id="KW-1185">Reference proteome</keyword>
<dbReference type="Proteomes" id="UP001165064">
    <property type="component" value="Unassembled WGS sequence"/>
</dbReference>
<organism evidence="1 2">
    <name type="scientific">Ambrosiozyma monospora</name>
    <name type="common">Yeast</name>
    <name type="synonym">Endomycopsis monosporus</name>
    <dbReference type="NCBI Taxonomy" id="43982"/>
    <lineage>
        <taxon>Eukaryota</taxon>
        <taxon>Fungi</taxon>
        <taxon>Dikarya</taxon>
        <taxon>Ascomycota</taxon>
        <taxon>Saccharomycotina</taxon>
        <taxon>Pichiomycetes</taxon>
        <taxon>Pichiales</taxon>
        <taxon>Pichiaceae</taxon>
        <taxon>Ambrosiozyma</taxon>
    </lineage>
</organism>
<gene>
    <name evidence="1" type="ORF">Amon02_000330700</name>
</gene>
<protein>
    <submittedName>
        <fullName evidence="1">Unnamed protein product</fullName>
    </submittedName>
</protein>
<proteinExistence type="predicted"/>
<evidence type="ECO:0000313" key="1">
    <source>
        <dbReference type="EMBL" id="GME78112.1"/>
    </source>
</evidence>
<name>A0ACB5T0H5_AMBMO</name>
<comment type="caution">
    <text evidence="1">The sequence shown here is derived from an EMBL/GenBank/DDBJ whole genome shotgun (WGS) entry which is preliminary data.</text>
</comment>
<accession>A0ACB5T0H5</accession>
<sequence length="502" mass="52497">MLLNPLNLHWVLPHLLLNYLYHYLVLHFLQFHLLAPAPSSQDLAATTPTSSSETTVAPSSANPFAETSSAVSTEPAVESSSASAAPVAESSTITSAPVAESTPVSSEAAPATSESALPTSVTAVTASTIAPAQTDDWAESSGSVSTTTIVNWLPSTMVADHATATSSSASSTESSTSTSPLTIQSSLPKVITPANSVSSDSSYDFLITIGFNGSLSYDFVAKSPVTSAQIFEYLPGVLSFAMSDELDSSKIAIKQLLPYITPEVDYLVTVAEVYIKKSALNKLSQLIQDNASQFYNNTDDAENSLANLVDSRVPLTGLLTGTDSSSGSDAQGNTPGGLQGLGSMDTASYSVQVNANGTQGNHLAGVIAGSSVGVVGYCLVITALYKYRQNHIKKQQGQIELLSSASSSIDNNGYESEGVDSFEYFLNGNSNSQITSNGNNSPVESSIPNNNNNSASRTNSMPASMGSWTKFLNRASTTPESEHSKYIPTISAPMNAKNSLGW</sequence>
<reference evidence="1" key="1">
    <citation type="submission" date="2023-04" db="EMBL/GenBank/DDBJ databases">
        <title>Ambrosiozyma monospora NBRC 10751.</title>
        <authorList>
            <person name="Ichikawa N."/>
            <person name="Sato H."/>
            <person name="Tonouchi N."/>
        </authorList>
    </citation>
    <scope>NUCLEOTIDE SEQUENCE</scope>
    <source>
        <strain evidence="1">NBRC 10751</strain>
    </source>
</reference>
<dbReference type="EMBL" id="BSXS01002061">
    <property type="protein sequence ID" value="GME78112.1"/>
    <property type="molecule type" value="Genomic_DNA"/>
</dbReference>